<dbReference type="InterPro" id="IPR016177">
    <property type="entry name" value="DNA-bd_dom_sf"/>
</dbReference>
<sequence>MAARRRSDKNRDLEPNLHESGGYYKYRHPQTGKYHGMGSDRKKANAAARKLNALLIPSNDLVSRVVTEQRVLFGDIIKRYRTEYLPTKKLKPRTLEETTYRLNRLERDLKDKQVEAMSIKMVADYLDENFQNNAYIKIRGLLSELFRFGATKGLCDTNPAENTLAKAADEKQRRPLTKEWFNAIYAHADDWLKVAMDFALITLQRRSDLCSAKFDDIREGHLHLIQRKTEKHGHRAHLRIKVGASLEAVIKRSRQSGIASPYIIHRRPERIRRSKSMTHWSQVRPETLSKEFAKARDKVPEIARLPVAQRPTVHEIRALGGHLYLEAGFSDEYVQTLMGHSTLKMTHHYTDRHIEWTVCSANLTI</sequence>
<feature type="region of interest" description="Disordered" evidence="5">
    <location>
        <begin position="1"/>
        <end position="29"/>
    </location>
</feature>
<accession>A0A1H4A0K0</accession>
<dbReference type="InterPro" id="IPR013762">
    <property type="entry name" value="Integrase-like_cat_sf"/>
</dbReference>
<dbReference type="SUPFAM" id="SSF56349">
    <property type="entry name" value="DNA breaking-rejoining enzymes"/>
    <property type="match status" value="1"/>
</dbReference>
<keyword evidence="4" id="KW-0233">DNA recombination</keyword>
<dbReference type="Proteomes" id="UP000242469">
    <property type="component" value="Unassembled WGS sequence"/>
</dbReference>
<evidence type="ECO:0000256" key="2">
    <source>
        <dbReference type="ARBA" id="ARBA00022908"/>
    </source>
</evidence>
<evidence type="ECO:0000256" key="5">
    <source>
        <dbReference type="SAM" id="MobiDB-lite"/>
    </source>
</evidence>
<dbReference type="AlphaFoldDB" id="A0A1H4A0K0"/>
<dbReference type="STRING" id="1122198.SAMN02745729_102231"/>
<dbReference type="GO" id="GO:0006310">
    <property type="term" value="P:DNA recombination"/>
    <property type="evidence" value="ECO:0007669"/>
    <property type="project" value="UniProtKB-KW"/>
</dbReference>
<organism evidence="7 8">
    <name type="scientific">Marinobacterium iners DSM 11526</name>
    <dbReference type="NCBI Taxonomy" id="1122198"/>
    <lineage>
        <taxon>Bacteria</taxon>
        <taxon>Pseudomonadati</taxon>
        <taxon>Pseudomonadota</taxon>
        <taxon>Gammaproteobacteria</taxon>
        <taxon>Oceanospirillales</taxon>
        <taxon>Oceanospirillaceae</taxon>
        <taxon>Marinobacterium</taxon>
    </lineage>
</organism>
<evidence type="ECO:0000259" key="6">
    <source>
        <dbReference type="PROSITE" id="PS51898"/>
    </source>
</evidence>
<dbReference type="OrthoDB" id="8781634at2"/>
<evidence type="ECO:0000256" key="1">
    <source>
        <dbReference type="ARBA" id="ARBA00008857"/>
    </source>
</evidence>
<dbReference type="InterPro" id="IPR002104">
    <property type="entry name" value="Integrase_catalytic"/>
</dbReference>
<dbReference type="Gene3D" id="3.30.160.60">
    <property type="entry name" value="Classic Zinc Finger"/>
    <property type="match status" value="1"/>
</dbReference>
<dbReference type="Pfam" id="PF09003">
    <property type="entry name" value="Arm-DNA-bind_1"/>
    <property type="match status" value="1"/>
</dbReference>
<evidence type="ECO:0000256" key="3">
    <source>
        <dbReference type="ARBA" id="ARBA00023125"/>
    </source>
</evidence>
<dbReference type="GO" id="GO:0008907">
    <property type="term" value="F:integrase activity"/>
    <property type="evidence" value="ECO:0007669"/>
    <property type="project" value="InterPro"/>
</dbReference>
<dbReference type="PROSITE" id="PS51898">
    <property type="entry name" value="TYR_RECOMBINASE"/>
    <property type="match status" value="1"/>
</dbReference>
<dbReference type="RefSeq" id="WP_091823551.1">
    <property type="nucleotide sequence ID" value="NZ_FNRJ01000002.1"/>
</dbReference>
<proteinExistence type="inferred from homology"/>
<dbReference type="Pfam" id="PF00589">
    <property type="entry name" value="Phage_integrase"/>
    <property type="match status" value="1"/>
</dbReference>
<evidence type="ECO:0000313" key="7">
    <source>
        <dbReference type="EMBL" id="SEA29486.1"/>
    </source>
</evidence>
<reference evidence="8" key="1">
    <citation type="submission" date="2016-10" db="EMBL/GenBank/DDBJ databases">
        <authorList>
            <person name="Varghese N."/>
            <person name="Submissions S."/>
        </authorList>
    </citation>
    <scope>NUCLEOTIDE SEQUENCE [LARGE SCALE GENOMIC DNA]</scope>
    <source>
        <strain evidence="8">DSM 11526</strain>
    </source>
</reference>
<dbReference type="SUPFAM" id="SSF54171">
    <property type="entry name" value="DNA-binding domain"/>
    <property type="match status" value="1"/>
</dbReference>
<dbReference type="InterPro" id="IPR010998">
    <property type="entry name" value="Integrase_recombinase_N"/>
</dbReference>
<dbReference type="GO" id="GO:0003677">
    <property type="term" value="F:DNA binding"/>
    <property type="evidence" value="ECO:0007669"/>
    <property type="project" value="UniProtKB-KW"/>
</dbReference>
<name>A0A1H4A0K0_9GAMM</name>
<evidence type="ECO:0000313" key="8">
    <source>
        <dbReference type="Proteomes" id="UP000242469"/>
    </source>
</evidence>
<protein>
    <submittedName>
        <fullName evidence="7">Site-specific recombinase XerD</fullName>
    </submittedName>
</protein>
<keyword evidence="2" id="KW-0229">DNA integration</keyword>
<keyword evidence="8" id="KW-1185">Reference proteome</keyword>
<dbReference type="InterPro" id="IPR011010">
    <property type="entry name" value="DNA_brk_join_enz"/>
</dbReference>
<comment type="similarity">
    <text evidence="1">Belongs to the 'phage' integrase family.</text>
</comment>
<feature type="domain" description="Tyr recombinase" evidence="6">
    <location>
        <begin position="171"/>
        <end position="365"/>
    </location>
</feature>
<evidence type="ECO:0000256" key="4">
    <source>
        <dbReference type="ARBA" id="ARBA00023172"/>
    </source>
</evidence>
<keyword evidence="3" id="KW-0238">DNA-binding</keyword>
<gene>
    <name evidence="7" type="ORF">SAMN02745729_102231</name>
</gene>
<dbReference type="EMBL" id="FNRJ01000002">
    <property type="protein sequence ID" value="SEA29486.1"/>
    <property type="molecule type" value="Genomic_DNA"/>
</dbReference>
<dbReference type="Gene3D" id="1.10.150.130">
    <property type="match status" value="1"/>
</dbReference>
<dbReference type="InterPro" id="IPR015094">
    <property type="entry name" value="Integrase_lambda-typ_DNA-bd_N"/>
</dbReference>
<dbReference type="Gene3D" id="1.10.443.10">
    <property type="entry name" value="Intergrase catalytic core"/>
    <property type="match status" value="1"/>
</dbReference>